<gene>
    <name evidence="1" type="ORF">CTM71_04965</name>
</gene>
<organism evidence="1 2">
    <name type="scientific">Fusobacterium pseudoperiodonticum</name>
    <dbReference type="NCBI Taxonomy" id="2663009"/>
    <lineage>
        <taxon>Bacteria</taxon>
        <taxon>Fusobacteriati</taxon>
        <taxon>Fusobacteriota</taxon>
        <taxon>Fusobacteriia</taxon>
        <taxon>Fusobacteriales</taxon>
        <taxon>Fusobacteriaceae</taxon>
        <taxon>Fusobacterium</taxon>
    </lineage>
</organism>
<comment type="caution">
    <text evidence="1">The sequence shown here is derived from an EMBL/GenBank/DDBJ whole genome shotgun (WGS) entry which is preliminary data.</text>
</comment>
<evidence type="ECO:0000313" key="2">
    <source>
        <dbReference type="Proteomes" id="UP000229011"/>
    </source>
</evidence>
<dbReference type="Proteomes" id="UP000229011">
    <property type="component" value="Unassembled WGS sequence"/>
</dbReference>
<dbReference type="AlphaFoldDB" id="A0A2G9EFU8"/>
<accession>A0A2G9EFU8</accession>
<evidence type="ECO:0000313" key="1">
    <source>
        <dbReference type="EMBL" id="PIM79783.1"/>
    </source>
</evidence>
<sequence length="82" mass="9258">MGSRVEELGRQFKAGTINEEVLKEAVIDIVKGYGKDIGIDFDVVYLDEKTMPKDSEGSTGSSYIVDRKKKMGKVIFVEKRRK</sequence>
<dbReference type="EMBL" id="PEQY01000001">
    <property type="protein sequence ID" value="PIM79783.1"/>
    <property type="molecule type" value="Genomic_DNA"/>
</dbReference>
<reference evidence="1 2" key="1">
    <citation type="submission" date="2017-11" db="EMBL/GenBank/DDBJ databases">
        <title>Genome sequencing of Fusobacterium periodonticum KCOM 1259.</title>
        <authorList>
            <person name="Kook J.-K."/>
            <person name="Park S.-N."/>
            <person name="Lim Y.K."/>
        </authorList>
    </citation>
    <scope>NUCLEOTIDE SEQUENCE [LARGE SCALE GENOMIC DNA]</scope>
    <source>
        <strain evidence="1 2">KCOM 1259</strain>
    </source>
</reference>
<name>A0A2G9EFU8_9FUSO</name>
<proteinExistence type="predicted"/>
<protein>
    <submittedName>
        <fullName evidence="1">Uncharacterized protein</fullName>
    </submittedName>
</protein>